<keyword evidence="3" id="KW-1185">Reference proteome</keyword>
<dbReference type="Proteomes" id="UP001152607">
    <property type="component" value="Unassembled WGS sequence"/>
</dbReference>
<dbReference type="AlphaFoldDB" id="A0A9W4UUX0"/>
<protein>
    <submittedName>
        <fullName evidence="2">Uncharacterized protein</fullName>
    </submittedName>
</protein>
<name>A0A9W4UUX0_9PLEO</name>
<feature type="region of interest" description="Disordered" evidence="1">
    <location>
        <begin position="1"/>
        <end position="59"/>
    </location>
</feature>
<comment type="caution">
    <text evidence="2">The sequence shown here is derived from an EMBL/GenBank/DDBJ whole genome shotgun (WGS) entry which is preliminary data.</text>
</comment>
<sequence>MCGLPSYNLRESEIHPPFPSPSKKNQKVSASKILTDGLVPPRKKLRRSYPAQHAQESRRLHQSPLKFLLEHYYANVDAPSSSLEEFTAAFLHWSAASVAIMRFIRKDAIFF</sequence>
<proteinExistence type="predicted"/>
<evidence type="ECO:0000313" key="3">
    <source>
        <dbReference type="Proteomes" id="UP001152607"/>
    </source>
</evidence>
<dbReference type="EMBL" id="CAOQHR010000011">
    <property type="protein sequence ID" value="CAI6340813.1"/>
    <property type="molecule type" value="Genomic_DNA"/>
</dbReference>
<gene>
    <name evidence="2" type="ORF">PDIGIT_LOCUS13998</name>
</gene>
<evidence type="ECO:0000256" key="1">
    <source>
        <dbReference type="SAM" id="MobiDB-lite"/>
    </source>
</evidence>
<reference evidence="2" key="1">
    <citation type="submission" date="2023-01" db="EMBL/GenBank/DDBJ databases">
        <authorList>
            <person name="Van Ghelder C."/>
            <person name="Rancurel C."/>
        </authorList>
    </citation>
    <scope>NUCLEOTIDE SEQUENCE</scope>
    <source>
        <strain evidence="2">CNCM I-4278</strain>
    </source>
</reference>
<organism evidence="2 3">
    <name type="scientific">Periconia digitata</name>
    <dbReference type="NCBI Taxonomy" id="1303443"/>
    <lineage>
        <taxon>Eukaryota</taxon>
        <taxon>Fungi</taxon>
        <taxon>Dikarya</taxon>
        <taxon>Ascomycota</taxon>
        <taxon>Pezizomycotina</taxon>
        <taxon>Dothideomycetes</taxon>
        <taxon>Pleosporomycetidae</taxon>
        <taxon>Pleosporales</taxon>
        <taxon>Massarineae</taxon>
        <taxon>Periconiaceae</taxon>
        <taxon>Periconia</taxon>
    </lineage>
</organism>
<accession>A0A9W4UUX0</accession>
<evidence type="ECO:0000313" key="2">
    <source>
        <dbReference type="EMBL" id="CAI6340813.1"/>
    </source>
</evidence>